<feature type="chain" id="PRO_5032520548" description="Snake toxin/toxin-like domain-containing protein" evidence="2">
    <location>
        <begin position="24"/>
        <end position="184"/>
    </location>
</feature>
<dbReference type="AlphaFoldDB" id="A0A814EPP6"/>
<dbReference type="Proteomes" id="UP000663879">
    <property type="component" value="Unassembled WGS sequence"/>
</dbReference>
<keyword evidence="2" id="KW-0732">Signal</keyword>
<dbReference type="InterPro" id="IPR045860">
    <property type="entry name" value="Snake_toxin-like_sf"/>
</dbReference>
<keyword evidence="1" id="KW-0812">Transmembrane</keyword>
<organism evidence="4 5">
    <name type="scientific">Brachionus calyciflorus</name>
    <dbReference type="NCBI Taxonomy" id="104777"/>
    <lineage>
        <taxon>Eukaryota</taxon>
        <taxon>Metazoa</taxon>
        <taxon>Spiralia</taxon>
        <taxon>Gnathifera</taxon>
        <taxon>Rotifera</taxon>
        <taxon>Eurotatoria</taxon>
        <taxon>Monogononta</taxon>
        <taxon>Pseudotrocha</taxon>
        <taxon>Ploima</taxon>
        <taxon>Brachionidae</taxon>
        <taxon>Brachionus</taxon>
    </lineage>
</organism>
<gene>
    <name evidence="4" type="ORF">OXX778_LOCUS14879</name>
</gene>
<name>A0A814EPP6_9BILA</name>
<evidence type="ECO:0000256" key="2">
    <source>
        <dbReference type="SAM" id="SignalP"/>
    </source>
</evidence>
<reference evidence="4" key="1">
    <citation type="submission" date="2021-02" db="EMBL/GenBank/DDBJ databases">
        <authorList>
            <person name="Nowell W R."/>
        </authorList>
    </citation>
    <scope>NUCLEOTIDE SEQUENCE</scope>
    <source>
        <strain evidence="4">Ploen Becks lab</strain>
    </source>
</reference>
<dbReference type="Pfam" id="PF00087">
    <property type="entry name" value="Toxin_TOLIP"/>
    <property type="match status" value="1"/>
</dbReference>
<sequence length="184" mass="19198">MKYFLLLSISLAYITAPILVTSGLRCYVGTGTYASQPCPDNAIFCQTSSVEALGIKTVVKSCSAGCINLNSQFSSVSCCATNDCNSDSPVTVTKQCYVCDNCPGSSGITDTPKLVSCSYSCATMTAGAFGLQTISKKCMQCSEESTPISSTKCCSTDKCNSSTSVISSSIVLLISFLSALAIKF</sequence>
<evidence type="ECO:0000313" key="4">
    <source>
        <dbReference type="EMBL" id="CAF0970192.1"/>
    </source>
</evidence>
<keyword evidence="5" id="KW-1185">Reference proteome</keyword>
<feature type="transmembrane region" description="Helical" evidence="1">
    <location>
        <begin position="164"/>
        <end position="182"/>
    </location>
</feature>
<dbReference type="EMBL" id="CAJNOC010003155">
    <property type="protein sequence ID" value="CAF0970192.1"/>
    <property type="molecule type" value="Genomic_DNA"/>
</dbReference>
<dbReference type="InterPro" id="IPR035076">
    <property type="entry name" value="Toxin/TOLIP"/>
</dbReference>
<evidence type="ECO:0000313" key="5">
    <source>
        <dbReference type="Proteomes" id="UP000663879"/>
    </source>
</evidence>
<feature type="domain" description="Snake toxin/toxin-like" evidence="3">
    <location>
        <begin position="26"/>
        <end position="85"/>
    </location>
</feature>
<keyword evidence="1" id="KW-0472">Membrane</keyword>
<keyword evidence="1" id="KW-1133">Transmembrane helix</keyword>
<protein>
    <recommendedName>
        <fullName evidence="3">Snake toxin/toxin-like domain-containing protein</fullName>
    </recommendedName>
</protein>
<evidence type="ECO:0000256" key="1">
    <source>
        <dbReference type="SAM" id="Phobius"/>
    </source>
</evidence>
<evidence type="ECO:0000259" key="3">
    <source>
        <dbReference type="Pfam" id="PF00087"/>
    </source>
</evidence>
<feature type="signal peptide" evidence="2">
    <location>
        <begin position="1"/>
        <end position="23"/>
    </location>
</feature>
<dbReference type="SUPFAM" id="SSF57302">
    <property type="entry name" value="Snake toxin-like"/>
    <property type="match status" value="1"/>
</dbReference>
<dbReference type="Gene3D" id="2.10.60.10">
    <property type="entry name" value="CD59"/>
    <property type="match status" value="1"/>
</dbReference>
<comment type="caution">
    <text evidence="4">The sequence shown here is derived from an EMBL/GenBank/DDBJ whole genome shotgun (WGS) entry which is preliminary data.</text>
</comment>
<accession>A0A814EPP6</accession>
<proteinExistence type="predicted"/>